<feature type="domain" description="TadE-like" evidence="3">
    <location>
        <begin position="30"/>
        <end position="72"/>
    </location>
</feature>
<protein>
    <submittedName>
        <fullName evidence="4">Flp pilus assembly protein TadG</fullName>
    </submittedName>
</protein>
<dbReference type="Proteomes" id="UP000519897">
    <property type="component" value="Unassembled WGS sequence"/>
</dbReference>
<feature type="region of interest" description="Disordered" evidence="1">
    <location>
        <begin position="1"/>
        <end position="22"/>
    </location>
</feature>
<accession>A0A7W6LHW1</accession>
<dbReference type="EMBL" id="JACIEC010000001">
    <property type="protein sequence ID" value="MBB4143603.1"/>
    <property type="molecule type" value="Genomic_DNA"/>
</dbReference>
<proteinExistence type="predicted"/>
<keyword evidence="2" id="KW-0472">Membrane</keyword>
<dbReference type="RefSeq" id="WP_165133428.1">
    <property type="nucleotide sequence ID" value="NZ_CP049250.1"/>
</dbReference>
<name>A0A7W6LHW1_9HYPH</name>
<dbReference type="InterPro" id="IPR012495">
    <property type="entry name" value="TadE-like_dom"/>
</dbReference>
<keyword evidence="5" id="KW-1185">Reference proteome</keyword>
<feature type="transmembrane region" description="Helical" evidence="2">
    <location>
        <begin position="31"/>
        <end position="51"/>
    </location>
</feature>
<reference evidence="4 5" key="1">
    <citation type="submission" date="2020-08" db="EMBL/GenBank/DDBJ databases">
        <title>Genomic Encyclopedia of Type Strains, Phase IV (KMG-IV): sequencing the most valuable type-strain genomes for metagenomic binning, comparative biology and taxonomic classification.</title>
        <authorList>
            <person name="Goeker M."/>
        </authorList>
    </citation>
    <scope>NUCLEOTIDE SEQUENCE [LARGE SCALE GENOMIC DNA]</scope>
    <source>
        <strain evidence="4 5">DSM 29514</strain>
    </source>
</reference>
<keyword evidence="2" id="KW-0812">Transmembrane</keyword>
<evidence type="ECO:0000256" key="1">
    <source>
        <dbReference type="SAM" id="MobiDB-lite"/>
    </source>
</evidence>
<evidence type="ECO:0000313" key="5">
    <source>
        <dbReference type="Proteomes" id="UP000519897"/>
    </source>
</evidence>
<comment type="caution">
    <text evidence="4">The sequence shown here is derived from an EMBL/GenBank/DDBJ whole genome shotgun (WGS) entry which is preliminary data.</text>
</comment>
<keyword evidence="2" id="KW-1133">Transmembrane helix</keyword>
<organism evidence="4 5">
    <name type="scientific">Rhizobium rhizoryzae</name>
    <dbReference type="NCBI Taxonomy" id="451876"/>
    <lineage>
        <taxon>Bacteria</taxon>
        <taxon>Pseudomonadati</taxon>
        <taxon>Pseudomonadota</taxon>
        <taxon>Alphaproteobacteria</taxon>
        <taxon>Hyphomicrobiales</taxon>
        <taxon>Rhizobiaceae</taxon>
        <taxon>Rhizobium/Agrobacterium group</taxon>
        <taxon>Rhizobium</taxon>
    </lineage>
</organism>
<evidence type="ECO:0000313" key="4">
    <source>
        <dbReference type="EMBL" id="MBB4143603.1"/>
    </source>
</evidence>
<dbReference type="Pfam" id="PF07811">
    <property type="entry name" value="TadE"/>
    <property type="match status" value="1"/>
</dbReference>
<sequence length="210" mass="23363">MCEDHGSRPTISAQAPRQSPRRRFWRSQDGAAAIEFAILAIPYFMIIFAIIETFVAYTAEQVIGNATDTLARQLRTGQITAGLGRTTDKNQTQFRQLFCDEISIMISCSATEIATPTQLYLDVRSFATFALVPTAIPRKSTSTYADLDPTSFGYSPGGPKSINIVRAYYRWQIITDLIRPYVTNIRPADGSLPTDFLIVATAAFQNEDYP</sequence>
<evidence type="ECO:0000256" key="2">
    <source>
        <dbReference type="SAM" id="Phobius"/>
    </source>
</evidence>
<evidence type="ECO:0000259" key="3">
    <source>
        <dbReference type="Pfam" id="PF07811"/>
    </source>
</evidence>
<dbReference type="AlphaFoldDB" id="A0A7W6LHW1"/>
<gene>
    <name evidence="4" type="ORF">GGQ72_002102</name>
</gene>